<dbReference type="PROSITE" id="PS50894">
    <property type="entry name" value="HPT"/>
    <property type="match status" value="1"/>
</dbReference>
<reference evidence="3 4" key="1">
    <citation type="submission" date="2021-04" db="EMBL/GenBank/DDBJ databases">
        <authorList>
            <person name="Rodrigo-Torres L."/>
            <person name="Arahal R. D."/>
            <person name="Lucena T."/>
        </authorList>
    </citation>
    <scope>NUCLEOTIDE SEQUENCE [LARGE SCALE GENOMIC DNA]</scope>
    <source>
        <strain evidence="3 4">CECT 9623</strain>
    </source>
</reference>
<evidence type="ECO:0000256" key="1">
    <source>
        <dbReference type="PROSITE-ProRule" id="PRU00110"/>
    </source>
</evidence>
<accession>A0ABM8UJ63</accession>
<sequence length="113" mass="12491">MIDLALLRNLMSGDEKLVLHFVSIFKSQVPGQVESLPALCADQDWEALSTALHSLKTQFNYVGLTEFAGQMAEMEESVDSGETDTIASQIAAFQQKFDIFWHAEFSGESNSLS</sequence>
<comment type="caution">
    <text evidence="3">The sequence shown here is derived from an EMBL/GenBank/DDBJ whole genome shotgun (WGS) entry which is preliminary data.</text>
</comment>
<name>A0ABM8UJ63_9BACT</name>
<dbReference type="InterPro" id="IPR036641">
    <property type="entry name" value="HPT_dom_sf"/>
</dbReference>
<dbReference type="EMBL" id="CAJRAU010000001">
    <property type="protein sequence ID" value="CAG5067542.1"/>
    <property type="molecule type" value="Genomic_DNA"/>
</dbReference>
<dbReference type="InterPro" id="IPR008207">
    <property type="entry name" value="Sig_transdc_His_kin_Hpt_dom"/>
</dbReference>
<proteinExistence type="predicted"/>
<evidence type="ECO:0000313" key="4">
    <source>
        <dbReference type="Proteomes" id="UP000679725"/>
    </source>
</evidence>
<dbReference type="RefSeq" id="WP_215231708.1">
    <property type="nucleotide sequence ID" value="NZ_CAJRAU010000001.1"/>
</dbReference>
<organism evidence="3 4">
    <name type="scientific">Dyadobacter linearis</name>
    <dbReference type="NCBI Taxonomy" id="2823330"/>
    <lineage>
        <taxon>Bacteria</taxon>
        <taxon>Pseudomonadati</taxon>
        <taxon>Bacteroidota</taxon>
        <taxon>Cytophagia</taxon>
        <taxon>Cytophagales</taxon>
        <taxon>Spirosomataceae</taxon>
        <taxon>Dyadobacter</taxon>
    </lineage>
</organism>
<evidence type="ECO:0000259" key="2">
    <source>
        <dbReference type="PROSITE" id="PS50894"/>
    </source>
</evidence>
<feature type="domain" description="HPt" evidence="2">
    <location>
        <begin position="14"/>
        <end position="113"/>
    </location>
</feature>
<dbReference type="SUPFAM" id="SSF47226">
    <property type="entry name" value="Histidine-containing phosphotransfer domain, HPT domain"/>
    <property type="match status" value="1"/>
</dbReference>
<gene>
    <name evidence="3" type="ORF">DYBT9623_00263</name>
</gene>
<evidence type="ECO:0000313" key="3">
    <source>
        <dbReference type="EMBL" id="CAG5067542.1"/>
    </source>
</evidence>
<keyword evidence="4" id="KW-1185">Reference proteome</keyword>
<keyword evidence="1" id="KW-0597">Phosphoprotein</keyword>
<dbReference type="Gene3D" id="1.20.120.160">
    <property type="entry name" value="HPT domain"/>
    <property type="match status" value="1"/>
</dbReference>
<dbReference type="Proteomes" id="UP000679725">
    <property type="component" value="Unassembled WGS sequence"/>
</dbReference>
<protein>
    <recommendedName>
        <fullName evidence="2">HPt domain-containing protein</fullName>
    </recommendedName>
</protein>
<dbReference type="Pfam" id="PF01627">
    <property type="entry name" value="Hpt"/>
    <property type="match status" value="1"/>
</dbReference>
<feature type="modified residue" description="Phosphohistidine" evidence="1">
    <location>
        <position position="53"/>
    </location>
</feature>